<organism evidence="7 8">
    <name type="scientific">Phytopseudomonas dryadis</name>
    <dbReference type="NCBI Taxonomy" id="2487520"/>
    <lineage>
        <taxon>Bacteria</taxon>
        <taxon>Pseudomonadati</taxon>
        <taxon>Pseudomonadota</taxon>
        <taxon>Gammaproteobacteria</taxon>
        <taxon>Pseudomonadales</taxon>
        <taxon>Pseudomonadaceae</taxon>
        <taxon>Phytopseudomonas</taxon>
    </lineage>
</organism>
<comment type="caution">
    <text evidence="7">The sequence shown here is derived from an EMBL/GenBank/DDBJ whole genome shotgun (WGS) entry which is preliminary data.</text>
</comment>
<evidence type="ECO:0000256" key="2">
    <source>
        <dbReference type="ARBA" id="ARBA00022723"/>
    </source>
</evidence>
<evidence type="ECO:0000259" key="6">
    <source>
        <dbReference type="Pfam" id="PF02668"/>
    </source>
</evidence>
<dbReference type="InterPro" id="IPR051323">
    <property type="entry name" value="AtsK-like"/>
</dbReference>
<dbReference type="GO" id="GO:0006790">
    <property type="term" value="P:sulfur compound metabolic process"/>
    <property type="evidence" value="ECO:0007669"/>
    <property type="project" value="TreeGrafter"/>
</dbReference>
<dbReference type="EMBL" id="QJUL01000060">
    <property type="protein sequence ID" value="TBU85228.1"/>
    <property type="molecule type" value="Genomic_DNA"/>
</dbReference>
<dbReference type="AlphaFoldDB" id="A0A4Q9QSY4"/>
<dbReference type="InterPro" id="IPR003819">
    <property type="entry name" value="TauD/TfdA-like"/>
</dbReference>
<keyword evidence="5" id="KW-0408">Iron</keyword>
<accession>A0A4Q9QSY4</accession>
<dbReference type="PANTHER" id="PTHR30468">
    <property type="entry name" value="ALPHA-KETOGLUTARATE-DEPENDENT SULFONATE DIOXYGENASE"/>
    <property type="match status" value="1"/>
</dbReference>
<name>A0A4Q9QSY4_9GAMM</name>
<evidence type="ECO:0000256" key="1">
    <source>
        <dbReference type="ARBA" id="ARBA00005896"/>
    </source>
</evidence>
<dbReference type="GO" id="GO:0005737">
    <property type="term" value="C:cytoplasm"/>
    <property type="evidence" value="ECO:0007669"/>
    <property type="project" value="TreeGrafter"/>
</dbReference>
<keyword evidence="2" id="KW-0479">Metal-binding</keyword>
<dbReference type="Pfam" id="PF02668">
    <property type="entry name" value="TauD"/>
    <property type="match status" value="1"/>
</dbReference>
<dbReference type="Gene3D" id="3.60.130.10">
    <property type="entry name" value="Clavaminate synthase-like"/>
    <property type="match status" value="1"/>
</dbReference>
<evidence type="ECO:0000256" key="4">
    <source>
        <dbReference type="ARBA" id="ARBA00023002"/>
    </source>
</evidence>
<gene>
    <name evidence="7" type="ORF">DNK44_24445</name>
</gene>
<feature type="domain" description="TauD/TfdA-like" evidence="6">
    <location>
        <begin position="55"/>
        <end position="328"/>
    </location>
</feature>
<evidence type="ECO:0000256" key="5">
    <source>
        <dbReference type="ARBA" id="ARBA00023004"/>
    </source>
</evidence>
<evidence type="ECO:0000313" key="7">
    <source>
        <dbReference type="EMBL" id="TBU85228.1"/>
    </source>
</evidence>
<evidence type="ECO:0000313" key="8">
    <source>
        <dbReference type="Proteomes" id="UP000293172"/>
    </source>
</evidence>
<dbReference type="SUPFAM" id="SSF51197">
    <property type="entry name" value="Clavaminate synthase-like"/>
    <property type="match status" value="1"/>
</dbReference>
<protein>
    <submittedName>
        <fullName evidence="7">Taurine catabolism dioxygenase TauD</fullName>
    </submittedName>
</protein>
<dbReference type="PANTHER" id="PTHR30468:SF1">
    <property type="entry name" value="ALPHA-KETOGLUTARATE-DEPENDENT SULFONATE DIOXYGENASE"/>
    <property type="match status" value="1"/>
</dbReference>
<dbReference type="OrthoDB" id="581608at2"/>
<keyword evidence="4" id="KW-0560">Oxidoreductase</keyword>
<comment type="similarity">
    <text evidence="1">Belongs to the TfdA dioxygenase family.</text>
</comment>
<keyword evidence="3 7" id="KW-0223">Dioxygenase</keyword>
<dbReference type="GO" id="GO:0000908">
    <property type="term" value="F:taurine dioxygenase activity"/>
    <property type="evidence" value="ECO:0007669"/>
    <property type="project" value="TreeGrafter"/>
</dbReference>
<proteinExistence type="inferred from homology"/>
<dbReference type="Proteomes" id="UP000293172">
    <property type="component" value="Unassembled WGS sequence"/>
</dbReference>
<reference evidence="7 8" key="1">
    <citation type="submission" date="2018-06" db="EMBL/GenBank/DDBJ databases">
        <title>Three novel Pseudomonas species isolated from symptomatic oak.</title>
        <authorList>
            <person name="Bueno-Gonzalez V."/>
            <person name="Brady C."/>
        </authorList>
    </citation>
    <scope>NUCLEOTIDE SEQUENCE [LARGE SCALE GENOMIC DNA]</scope>
    <source>
        <strain evidence="7 8">P6B</strain>
    </source>
</reference>
<dbReference type="InterPro" id="IPR042098">
    <property type="entry name" value="TauD-like_sf"/>
</dbReference>
<dbReference type="GO" id="GO:0046872">
    <property type="term" value="F:metal ion binding"/>
    <property type="evidence" value="ECO:0007669"/>
    <property type="project" value="UniProtKB-KW"/>
</dbReference>
<sequence>MARPWRADPHLHDRHHGRPRALCGGCRGLPRLSRGQPTPHPNRGACAMSTIEVIPSGATLGAEVRGVDLSRPLSEETRQQIVAAWHEHLVLFFRGQELSDPALLQFGECFGEVLVDNRPVDYNRAADTEYPDRVDVISNVVVDGKPIGALGDGEALWHTDTQPVPNSALILHALETPAQGGRTRFANMYTAYETLPDDLREQVQGRASIHDRIYGLQKDTLFHSSSASLDTFDKSRMPGPWWPIVRTHNETGRKSLHLQREGGGYVIGLSSEDSDRLLQRLWAHMTQPHLIWEHSWQVGDVLVWDNRCTIHSRTPFHSSERRRLHRITVKGEWPN</sequence>
<evidence type="ECO:0000256" key="3">
    <source>
        <dbReference type="ARBA" id="ARBA00022964"/>
    </source>
</evidence>